<reference evidence="2" key="1">
    <citation type="journal article" date="2014" name="Int. J. Syst. Evol. Microbiol.">
        <title>Complete genome sequence of Corynebacterium casei LMG S-19264T (=DSM 44701T), isolated from a smear-ripened cheese.</title>
        <authorList>
            <consortium name="US DOE Joint Genome Institute (JGI-PGF)"/>
            <person name="Walter F."/>
            <person name="Albersmeier A."/>
            <person name="Kalinowski J."/>
            <person name="Ruckert C."/>
        </authorList>
    </citation>
    <scope>NUCLEOTIDE SEQUENCE</scope>
    <source>
        <strain evidence="2">JCM 15325</strain>
    </source>
</reference>
<keyword evidence="3" id="KW-1185">Reference proteome</keyword>
<feature type="domain" description="N-acetyltransferase" evidence="1">
    <location>
        <begin position="134"/>
        <end position="269"/>
    </location>
</feature>
<dbReference type="InterPro" id="IPR000182">
    <property type="entry name" value="GNAT_dom"/>
</dbReference>
<name>A0A917S0G7_9BACL</name>
<dbReference type="EMBL" id="BMOK01000004">
    <property type="protein sequence ID" value="GGL49970.1"/>
    <property type="molecule type" value="Genomic_DNA"/>
</dbReference>
<dbReference type="SUPFAM" id="SSF55729">
    <property type="entry name" value="Acyl-CoA N-acyltransferases (Nat)"/>
    <property type="match status" value="1"/>
</dbReference>
<dbReference type="Proteomes" id="UP000654670">
    <property type="component" value="Unassembled WGS sequence"/>
</dbReference>
<evidence type="ECO:0000313" key="3">
    <source>
        <dbReference type="Proteomes" id="UP000654670"/>
    </source>
</evidence>
<dbReference type="AlphaFoldDB" id="A0A917S0G7"/>
<dbReference type="GO" id="GO:0016747">
    <property type="term" value="F:acyltransferase activity, transferring groups other than amino-acyl groups"/>
    <property type="evidence" value="ECO:0007669"/>
    <property type="project" value="InterPro"/>
</dbReference>
<organism evidence="2 3">
    <name type="scientific">Sporolactobacillus putidus</name>
    <dbReference type="NCBI Taxonomy" id="492735"/>
    <lineage>
        <taxon>Bacteria</taxon>
        <taxon>Bacillati</taxon>
        <taxon>Bacillota</taxon>
        <taxon>Bacilli</taxon>
        <taxon>Bacillales</taxon>
        <taxon>Sporolactobacillaceae</taxon>
        <taxon>Sporolactobacillus</taxon>
    </lineage>
</organism>
<dbReference type="InterPro" id="IPR016181">
    <property type="entry name" value="Acyl_CoA_acyltransferase"/>
</dbReference>
<sequence>MIRKLTERDRTLVVDFAGDRPAENLFILGDIETFGFESETVTVWGDFNEAGALISILLRYRDNFIPYAKSAGHLNGQAWAEVIRSNGKLRMLSGLKVIVEQILPFIELPVQDRKLCYYAKREDRQPLNKETMRKDVKMLFPEEADKIVQLRSSIPEFSDLKVSLAEFQENMEKGISRTYYIERNEEPVSAVSTTAETRHAAMIIGVCTKPGYERRGYATSCLIKTIVALKAEHKEPCLFYDNPEAGKIYKKLGFEDIDQWVMASYRKIS</sequence>
<dbReference type="PROSITE" id="PS51186">
    <property type="entry name" value="GNAT"/>
    <property type="match status" value="1"/>
</dbReference>
<comment type="caution">
    <text evidence="2">The sequence shown here is derived from an EMBL/GenBank/DDBJ whole genome shotgun (WGS) entry which is preliminary data.</text>
</comment>
<protein>
    <submittedName>
        <fullName evidence="2">N-acetyltransferase</fullName>
    </submittedName>
</protein>
<gene>
    <name evidence="2" type="ORF">GCM10007968_12680</name>
</gene>
<dbReference type="InterPro" id="IPR027365">
    <property type="entry name" value="GNAT_acetyltra_YdfB-like"/>
</dbReference>
<dbReference type="Gene3D" id="3.40.630.30">
    <property type="match status" value="1"/>
</dbReference>
<evidence type="ECO:0000313" key="2">
    <source>
        <dbReference type="EMBL" id="GGL49970.1"/>
    </source>
</evidence>
<evidence type="ECO:0000259" key="1">
    <source>
        <dbReference type="PROSITE" id="PS51186"/>
    </source>
</evidence>
<dbReference type="RefSeq" id="WP_188802247.1">
    <property type="nucleotide sequence ID" value="NZ_BMOK01000004.1"/>
</dbReference>
<accession>A0A917S0G7</accession>
<proteinExistence type="predicted"/>
<reference evidence="2" key="2">
    <citation type="submission" date="2020-09" db="EMBL/GenBank/DDBJ databases">
        <authorList>
            <person name="Sun Q."/>
            <person name="Ohkuma M."/>
        </authorList>
    </citation>
    <scope>NUCLEOTIDE SEQUENCE</scope>
    <source>
        <strain evidence="2">JCM 15325</strain>
    </source>
</reference>
<dbReference type="Pfam" id="PF12746">
    <property type="entry name" value="GNAT_acetyltran"/>
    <property type="match status" value="1"/>
</dbReference>